<dbReference type="PROSITE" id="PS00678">
    <property type="entry name" value="WD_REPEATS_1"/>
    <property type="match status" value="2"/>
</dbReference>
<keyword evidence="8" id="KW-1185">Reference proteome</keyword>
<evidence type="ECO:0000313" key="8">
    <source>
        <dbReference type="Proteomes" id="UP001652625"/>
    </source>
</evidence>
<dbReference type="RefSeq" id="XP_065668634.1">
    <property type="nucleotide sequence ID" value="XM_065812562.1"/>
</dbReference>
<dbReference type="GeneID" id="101239688"/>
<dbReference type="InterPro" id="IPR019775">
    <property type="entry name" value="WD40_repeat_CS"/>
</dbReference>
<dbReference type="InterPro" id="IPR051242">
    <property type="entry name" value="WD-EF-hand_domain"/>
</dbReference>
<feature type="repeat" description="WD" evidence="6">
    <location>
        <begin position="574"/>
        <end position="608"/>
    </location>
</feature>
<feature type="repeat" description="WD" evidence="6">
    <location>
        <begin position="661"/>
        <end position="701"/>
    </location>
</feature>
<feature type="repeat" description="WD" evidence="6">
    <location>
        <begin position="523"/>
        <end position="564"/>
    </location>
</feature>
<dbReference type="SUPFAM" id="SSF50978">
    <property type="entry name" value="WD40 repeat-like"/>
    <property type="match status" value="3"/>
</dbReference>
<feature type="domain" description="EF-hand" evidence="7">
    <location>
        <begin position="104"/>
        <end position="139"/>
    </location>
</feature>
<dbReference type="Gene3D" id="2.130.10.10">
    <property type="entry name" value="YVTN repeat-like/Quinoprotein amine dehydrogenase"/>
    <property type="match status" value="4"/>
</dbReference>
<dbReference type="InterPro" id="IPR015943">
    <property type="entry name" value="WD40/YVTN_repeat-like_dom_sf"/>
</dbReference>
<evidence type="ECO:0000313" key="9">
    <source>
        <dbReference type="RefSeq" id="XP_065668634.1"/>
    </source>
</evidence>
<feature type="repeat" description="WD" evidence="6">
    <location>
        <begin position="398"/>
        <end position="423"/>
    </location>
</feature>
<keyword evidence="4" id="KW-0455">Luminescence</keyword>
<keyword evidence="9" id="KW-0282">Flagellum</keyword>
<evidence type="ECO:0000259" key="7">
    <source>
        <dbReference type="PROSITE" id="PS50222"/>
    </source>
</evidence>
<protein>
    <submittedName>
        <fullName evidence="9">Cilia- and flagella-associated protein 337 isoform X3</fullName>
    </submittedName>
</protein>
<reference evidence="9" key="1">
    <citation type="submission" date="2025-08" db="UniProtKB">
        <authorList>
            <consortium name="RefSeq"/>
        </authorList>
    </citation>
    <scope>IDENTIFICATION</scope>
</reference>
<evidence type="ECO:0000256" key="6">
    <source>
        <dbReference type="PROSITE-ProRule" id="PRU00221"/>
    </source>
</evidence>
<keyword evidence="9" id="KW-0969">Cilium</keyword>
<dbReference type="InterPro" id="IPR024977">
    <property type="entry name" value="Apc4-like_WD40_dom"/>
</dbReference>
<dbReference type="InterPro" id="IPR011992">
    <property type="entry name" value="EF-hand-dom_pair"/>
</dbReference>
<evidence type="ECO:0000256" key="1">
    <source>
        <dbReference type="ARBA" id="ARBA00007828"/>
    </source>
</evidence>
<dbReference type="Pfam" id="PF00400">
    <property type="entry name" value="WD40"/>
    <property type="match status" value="4"/>
</dbReference>
<evidence type="ECO:0000256" key="4">
    <source>
        <dbReference type="ARBA" id="ARBA00023223"/>
    </source>
</evidence>
<dbReference type="PROSITE" id="PS50222">
    <property type="entry name" value="EF_HAND_2"/>
    <property type="match status" value="1"/>
</dbReference>
<dbReference type="Pfam" id="PF12894">
    <property type="entry name" value="ANAPC4_WD40"/>
    <property type="match status" value="1"/>
</dbReference>
<keyword evidence="5" id="KW-0599">Photoprotein</keyword>
<feature type="repeat" description="WD" evidence="6">
    <location>
        <begin position="434"/>
        <end position="475"/>
    </location>
</feature>
<dbReference type="PROSITE" id="PS50082">
    <property type="entry name" value="WD_REPEATS_2"/>
    <property type="match status" value="6"/>
</dbReference>
<comment type="similarity">
    <text evidence="1">Belongs to the aequorin family.</text>
</comment>
<evidence type="ECO:0000256" key="3">
    <source>
        <dbReference type="ARBA" id="ARBA00022737"/>
    </source>
</evidence>
<proteinExistence type="inferred from homology"/>
<dbReference type="PANTHER" id="PTHR44324:SF4">
    <property type="entry name" value="WD40 REPEAT DOMAIN 95"/>
    <property type="match status" value="1"/>
</dbReference>
<sequence length="982" mass="111763">MNQKMNISNGEVDILFNKPHDTLSRSAQISHKGALNRDVHVLEQKNLSKEPIDLSKTKLEEYLTLDHMKIIKQAFKNSDEDERTLCFEEFKNIFILNTDIYQSIDVNDVACLFAKIDFSSSGRISWDNFCTYLELKYAIKDKFGSVSKEISFILPALIEISPHRHTVLRIINTLDNTILNIGQDGLISFWDSSLVFKRAKQIKQLSGKRKWITDFVLMPQYNKFVLSTGDREIQFYELSTFEEYSKIRSLESVPLQLDYCFLKNNECILTCGDDEGCVNIFIIRNTNETLRLWKKMPKIDGFPSINLCSLSASKNVTFIRWKVHNNWVQEVKYYPSIQSIISCSSDTQYSLVIGQVVGSTINCFKGSSGILQKDSLKNLSLKRRFPSDETVFKVPKGVKTFCFSKTNNIIVTGGVDRLIRVWNPYVPAKPIGILRGHVTPIYYLHICENLNKMFSVSNDKVVKVWDIIDGICLLTIQQKSHLIKGDLTAVHFNSISMGLVITTDYNISFLQLKNSKIVSPQLRSSHDEGVTCVCYNSLYGHVVTASEKSVIKVWDIKNGKQVFEFLGAHSEFPVTSIKLYSKTTRLITGGYDGKIKIWNYNNGHCLNELKTGSTEISCLTSFTLIKKKYIATVGCKRKINLFLDDNNSLFPIKSWPDDKYSREHKEDILCVAFFLPSFLATSSYDGEVIIWNITSGLIFSRLNQTVNEKLVSSNELLEGYMAVSKLLFLLKRTNRQTASLVTNGPRGMIHFWNIFDSKLPYAVFKTKNNKHATFIETSTDNSILIAADDDGYIYAWDITNYCISGHTNKYPEVITNWQAHLKTITCICWVDDYSYIITSSLDTTVKLWTLKGILIGTFGQLGDWNINSLKNYPLIELPLTDSASSKSEKVVLSSQSFHLPNDQSKEMIKGSQNHVASTSITPDPKEFLNFSYINQFGNRLRRPKDKDFAKIKTTPAAYVESVTAYNCLKLHELGDIHSFLVS</sequence>
<feature type="repeat" description="WD" evidence="6">
    <location>
        <begin position="817"/>
        <end position="851"/>
    </location>
</feature>
<dbReference type="SUPFAM" id="SSF47473">
    <property type="entry name" value="EF-hand"/>
    <property type="match status" value="1"/>
</dbReference>
<accession>A0ABM4D2Z7</accession>
<dbReference type="Gene3D" id="1.10.238.10">
    <property type="entry name" value="EF-hand"/>
    <property type="match status" value="1"/>
</dbReference>
<dbReference type="InterPro" id="IPR002048">
    <property type="entry name" value="EF_hand_dom"/>
</dbReference>
<dbReference type="InterPro" id="IPR001680">
    <property type="entry name" value="WD40_rpt"/>
</dbReference>
<dbReference type="SMART" id="SM00320">
    <property type="entry name" value="WD40"/>
    <property type="match status" value="9"/>
</dbReference>
<dbReference type="InterPro" id="IPR036322">
    <property type="entry name" value="WD40_repeat_dom_sf"/>
</dbReference>
<keyword evidence="3" id="KW-0677">Repeat</keyword>
<dbReference type="PROSITE" id="PS50294">
    <property type="entry name" value="WD_REPEATS_REGION"/>
    <property type="match status" value="3"/>
</dbReference>
<evidence type="ECO:0000256" key="5">
    <source>
        <dbReference type="ARBA" id="ARBA00023262"/>
    </source>
</evidence>
<keyword evidence="2 6" id="KW-0853">WD repeat</keyword>
<name>A0ABM4D2Z7_HYDVU</name>
<keyword evidence="9" id="KW-0966">Cell projection</keyword>
<dbReference type="Proteomes" id="UP001652625">
    <property type="component" value="Chromosome 12"/>
</dbReference>
<dbReference type="PANTHER" id="PTHR44324">
    <property type="entry name" value="WD40 REPEAT DOMAIN 95"/>
    <property type="match status" value="1"/>
</dbReference>
<organism evidence="8 9">
    <name type="scientific">Hydra vulgaris</name>
    <name type="common">Hydra</name>
    <name type="synonym">Hydra attenuata</name>
    <dbReference type="NCBI Taxonomy" id="6087"/>
    <lineage>
        <taxon>Eukaryota</taxon>
        <taxon>Metazoa</taxon>
        <taxon>Cnidaria</taxon>
        <taxon>Hydrozoa</taxon>
        <taxon>Hydroidolina</taxon>
        <taxon>Anthoathecata</taxon>
        <taxon>Aplanulata</taxon>
        <taxon>Hydridae</taxon>
        <taxon>Hydra</taxon>
    </lineage>
</organism>
<gene>
    <name evidence="9" type="primary">LOC101239688</name>
</gene>
<evidence type="ECO:0000256" key="2">
    <source>
        <dbReference type="ARBA" id="ARBA00022574"/>
    </source>
</evidence>